<protein>
    <submittedName>
        <fullName evidence="7">CoA-disulfide reductase</fullName>
    </submittedName>
</protein>
<reference evidence="7" key="1">
    <citation type="journal article" date="2014" name="Genome Announc.">
        <title>Draft Genome Sequences of Two Lactobacillus Strains, L. farraginis JCM 14108T and L. composti JCM 14202T, Isolated from Compost of Distilled Shochu Residue.</title>
        <authorList>
            <person name="Yuki M."/>
            <person name="Oshima K."/>
            <person name="Suda W."/>
            <person name="Kitahara M."/>
            <person name="Kitamura K."/>
            <person name="Iida T."/>
            <person name="Hattori M."/>
            <person name="Ohkuma M."/>
        </authorList>
    </citation>
    <scope>NUCLEOTIDE SEQUENCE [LARGE SCALE GENOMIC DNA]</scope>
    <source>
        <strain evidence="7">JCM 14108</strain>
    </source>
</reference>
<evidence type="ECO:0000256" key="1">
    <source>
        <dbReference type="ARBA" id="ARBA00001974"/>
    </source>
</evidence>
<dbReference type="Pfam" id="PF07992">
    <property type="entry name" value="Pyr_redox_2"/>
    <property type="match status" value="1"/>
</dbReference>
<keyword evidence="5" id="KW-0676">Redox-active center</keyword>
<dbReference type="AlphaFoldDB" id="X0P9C4"/>
<evidence type="ECO:0000313" key="7">
    <source>
        <dbReference type="EMBL" id="GAF35559.1"/>
    </source>
</evidence>
<dbReference type="SUPFAM" id="SSF51905">
    <property type="entry name" value="FAD/NAD(P)-binding domain"/>
    <property type="match status" value="1"/>
</dbReference>
<dbReference type="InterPro" id="IPR050260">
    <property type="entry name" value="FAD-bd_OxRdtase"/>
</dbReference>
<name>X0P9C4_9LACO</name>
<dbReference type="InterPro" id="IPR023753">
    <property type="entry name" value="FAD/NAD-binding_dom"/>
</dbReference>
<proteinExistence type="predicted"/>
<evidence type="ECO:0000256" key="4">
    <source>
        <dbReference type="ARBA" id="ARBA00023002"/>
    </source>
</evidence>
<gene>
    <name evidence="7" type="ORF">JCM14108_452</name>
</gene>
<evidence type="ECO:0000256" key="5">
    <source>
        <dbReference type="ARBA" id="ARBA00023284"/>
    </source>
</evidence>
<comment type="caution">
    <text evidence="7">The sequence shown here is derived from an EMBL/GenBank/DDBJ whole genome shotgun (WGS) entry which is preliminary data.</text>
</comment>
<keyword evidence="4" id="KW-0560">Oxidoreductase</keyword>
<dbReference type="Gene3D" id="3.50.50.60">
    <property type="entry name" value="FAD/NAD(P)-binding domain"/>
    <property type="match status" value="2"/>
</dbReference>
<evidence type="ECO:0000313" key="8">
    <source>
        <dbReference type="Proteomes" id="UP000019488"/>
    </source>
</evidence>
<sequence>MKVLVIGGIAGGPSFATRLRRINEDAEIIIFERGAAISVASCALPYYLGGLIRDRSTVIERTPEILKQKNNIDVRLYNEVTAIDPKQKLVHVINHQNNQSYTETYDKLVIATGASLLSPKLRGLIKLMMPSFSGQSPMRQDQALFRNQTAKAGDNSGRRYHRH</sequence>
<evidence type="ECO:0000256" key="2">
    <source>
        <dbReference type="ARBA" id="ARBA00022630"/>
    </source>
</evidence>
<accession>X0P9C4</accession>
<dbReference type="EMBL" id="BAKI01000003">
    <property type="protein sequence ID" value="GAF35559.1"/>
    <property type="molecule type" value="Genomic_DNA"/>
</dbReference>
<evidence type="ECO:0000256" key="3">
    <source>
        <dbReference type="ARBA" id="ARBA00022827"/>
    </source>
</evidence>
<dbReference type="PANTHER" id="PTHR43429">
    <property type="entry name" value="PYRIDINE NUCLEOTIDE-DISULFIDE OXIDOREDUCTASE DOMAIN-CONTAINING"/>
    <property type="match status" value="1"/>
</dbReference>
<dbReference type="GO" id="GO:0016491">
    <property type="term" value="F:oxidoreductase activity"/>
    <property type="evidence" value="ECO:0007669"/>
    <property type="project" value="UniProtKB-KW"/>
</dbReference>
<comment type="cofactor">
    <cofactor evidence="1">
        <name>FAD</name>
        <dbReference type="ChEBI" id="CHEBI:57692"/>
    </cofactor>
</comment>
<keyword evidence="3" id="KW-0274">FAD</keyword>
<keyword evidence="2" id="KW-0285">Flavoprotein</keyword>
<dbReference type="Proteomes" id="UP000019488">
    <property type="component" value="Unassembled WGS sequence"/>
</dbReference>
<feature type="domain" description="FAD/NAD(P)-binding" evidence="6">
    <location>
        <begin position="1"/>
        <end position="148"/>
    </location>
</feature>
<evidence type="ECO:0000259" key="6">
    <source>
        <dbReference type="Pfam" id="PF07992"/>
    </source>
</evidence>
<organism evidence="7 8">
    <name type="scientific">Lentilactobacillus farraginis DSM 18382 = JCM 14108</name>
    <dbReference type="NCBI Taxonomy" id="1423743"/>
    <lineage>
        <taxon>Bacteria</taxon>
        <taxon>Bacillati</taxon>
        <taxon>Bacillota</taxon>
        <taxon>Bacilli</taxon>
        <taxon>Lactobacillales</taxon>
        <taxon>Lactobacillaceae</taxon>
        <taxon>Lentilactobacillus</taxon>
    </lineage>
</organism>
<dbReference type="InterPro" id="IPR036188">
    <property type="entry name" value="FAD/NAD-bd_sf"/>
</dbReference>
<dbReference type="PANTHER" id="PTHR43429:SF1">
    <property type="entry name" value="NAD(P)H SULFUR OXIDOREDUCTASE (COA-DEPENDENT)"/>
    <property type="match status" value="1"/>
</dbReference>